<reference evidence="2 3" key="1">
    <citation type="submission" date="2019-09" db="EMBL/GenBank/DDBJ databases">
        <authorList>
            <person name="Wang X."/>
        </authorList>
    </citation>
    <scope>NUCLEOTIDE SEQUENCE [LARGE SCALE GENOMIC DNA]</scope>
    <source>
        <strain evidence="2 3">CICC 11023</strain>
    </source>
</reference>
<name>A0A5N0EDH5_9NOCA</name>
<gene>
    <name evidence="2" type="ORF">F3087_17405</name>
</gene>
<comment type="caution">
    <text evidence="2">The sequence shown here is derived from an EMBL/GenBank/DDBJ whole genome shotgun (WGS) entry which is preliminary data.</text>
</comment>
<dbReference type="Pfam" id="PF05685">
    <property type="entry name" value="Uma2"/>
    <property type="match status" value="1"/>
</dbReference>
<dbReference type="Proteomes" id="UP000323876">
    <property type="component" value="Unassembled WGS sequence"/>
</dbReference>
<evidence type="ECO:0000259" key="1">
    <source>
        <dbReference type="Pfam" id="PF05685"/>
    </source>
</evidence>
<proteinExistence type="predicted"/>
<dbReference type="InterPro" id="IPR012296">
    <property type="entry name" value="Nuclease_put_TT1808"/>
</dbReference>
<evidence type="ECO:0000313" key="3">
    <source>
        <dbReference type="Proteomes" id="UP000323876"/>
    </source>
</evidence>
<dbReference type="PANTHER" id="PTHR35400:SF3">
    <property type="entry name" value="SLL1072 PROTEIN"/>
    <property type="match status" value="1"/>
</dbReference>
<dbReference type="Gene3D" id="3.90.1570.10">
    <property type="entry name" value="tt1808, chain A"/>
    <property type="match status" value="1"/>
</dbReference>
<dbReference type="CDD" id="cd06260">
    <property type="entry name" value="DUF820-like"/>
    <property type="match status" value="1"/>
</dbReference>
<organism evidence="2 3">
    <name type="scientific">Nocardia colli</name>
    <dbReference type="NCBI Taxonomy" id="2545717"/>
    <lineage>
        <taxon>Bacteria</taxon>
        <taxon>Bacillati</taxon>
        <taxon>Actinomycetota</taxon>
        <taxon>Actinomycetes</taxon>
        <taxon>Mycobacteriales</taxon>
        <taxon>Nocardiaceae</taxon>
        <taxon>Nocardia</taxon>
    </lineage>
</organism>
<keyword evidence="2" id="KW-0540">Nuclease</keyword>
<accession>A0A5N0EDH5</accession>
<feature type="domain" description="Putative restriction endonuclease" evidence="1">
    <location>
        <begin position="12"/>
        <end position="184"/>
    </location>
</feature>
<keyword evidence="3" id="KW-1185">Reference proteome</keyword>
<dbReference type="InterPro" id="IPR011335">
    <property type="entry name" value="Restrct_endonuc-II-like"/>
</dbReference>
<evidence type="ECO:0000313" key="2">
    <source>
        <dbReference type="EMBL" id="KAA8887468.1"/>
    </source>
</evidence>
<sequence length="194" mass="21389">MTAVHEDTFLTEEFEVIERAAARELEGVQLELIDGRMGVKRMPDGDHSEILSWLLMLLMPLNPKLFLYVTGQGLAVGQYRKGRARPDGILAPRGAFRGAGEWASADEVVMAVEVTSRDSDTNRRDRVEKPVAYAQAGIPIYLLIDRDNGQVVLYTQPDGDGYTDVHGYAIGRAVTLPAPIGITIDTEELKDFAD</sequence>
<dbReference type="AlphaFoldDB" id="A0A5N0EDH5"/>
<keyword evidence="2" id="KW-0378">Hydrolase</keyword>
<protein>
    <submittedName>
        <fullName evidence="2">Uma2 family endonuclease</fullName>
    </submittedName>
</protein>
<dbReference type="OrthoDB" id="4537149at2"/>
<dbReference type="EMBL" id="VXLC01000006">
    <property type="protein sequence ID" value="KAA8887468.1"/>
    <property type="molecule type" value="Genomic_DNA"/>
</dbReference>
<dbReference type="SUPFAM" id="SSF52980">
    <property type="entry name" value="Restriction endonuclease-like"/>
    <property type="match status" value="1"/>
</dbReference>
<keyword evidence="2" id="KW-0255">Endonuclease</keyword>
<dbReference type="PANTHER" id="PTHR35400">
    <property type="entry name" value="SLR1083 PROTEIN"/>
    <property type="match status" value="1"/>
</dbReference>
<dbReference type="InterPro" id="IPR008538">
    <property type="entry name" value="Uma2"/>
</dbReference>
<dbReference type="GO" id="GO:0004519">
    <property type="term" value="F:endonuclease activity"/>
    <property type="evidence" value="ECO:0007669"/>
    <property type="project" value="UniProtKB-KW"/>
</dbReference>